<dbReference type="PIRSF" id="PIRSF006060">
    <property type="entry name" value="AA_transporter"/>
    <property type="match status" value="1"/>
</dbReference>
<dbReference type="Gene3D" id="1.20.1740.10">
    <property type="entry name" value="Amino acid/polyamine transporter I"/>
    <property type="match status" value="1"/>
</dbReference>
<feature type="transmembrane region" description="Helical" evidence="8">
    <location>
        <begin position="338"/>
        <end position="359"/>
    </location>
</feature>
<dbReference type="FunFam" id="1.20.1740.10:FF:000001">
    <property type="entry name" value="Amino acid permease"/>
    <property type="match status" value="1"/>
</dbReference>
<dbReference type="GO" id="GO:0016020">
    <property type="term" value="C:membrane"/>
    <property type="evidence" value="ECO:0007669"/>
    <property type="project" value="UniProtKB-SubCell"/>
</dbReference>
<feature type="transmembrane region" description="Helical" evidence="8">
    <location>
        <begin position="278"/>
        <end position="304"/>
    </location>
</feature>
<sequence>MTEVPVTTTTTKGLRPGLTRRQISMMGLGGAIGAGLFVGSGQAIGLAGPAVLISYLVAGGIVILVMAMLAEMVAARPSSGAFSSYAQKAMGRSAGSAVGWLYWIQLVVVIAAEATGAAGIVAGWVPGVPAWLWVLIFVVALTAVNLFGVSNYGRFEFWFAAIKVAAIIAFLVVGVCAIVGLIPGVPATGISNLFDNGGFAPNGITGIAAALLIVVFAFGGTEVVAIAAAESDDPARNIRRIVREVLVRILIFYIGSIFVIVAVLPWDSPAVLDGPFSAVLATLHVPGVDLVMSLIVVVALLSAMNANIYGASRMAFSLGERGLAPQGITRTSLKGVPFVAVLSSVAFGFVTVGLNWAFPDVVLPALLNVVGSTLLVIWTATALAQIILRRRADRDGTPMPMRMWGFPWLSWLCLVLLAGVIALAMIDEAARIQLLLTLGLTAVLLIVARLTRGMARAGVVKE</sequence>
<dbReference type="PROSITE" id="PS00218">
    <property type="entry name" value="AMINO_ACID_PERMEASE_1"/>
    <property type="match status" value="1"/>
</dbReference>
<evidence type="ECO:0000256" key="3">
    <source>
        <dbReference type="ARBA" id="ARBA00022448"/>
    </source>
</evidence>
<evidence type="ECO:0000256" key="5">
    <source>
        <dbReference type="ARBA" id="ARBA00022970"/>
    </source>
</evidence>
<dbReference type="PANTHER" id="PTHR43495">
    <property type="entry name" value="GABA PERMEASE"/>
    <property type="match status" value="1"/>
</dbReference>
<gene>
    <name evidence="10" type="ORF">FB560_0866</name>
</gene>
<dbReference type="GO" id="GO:0055085">
    <property type="term" value="P:transmembrane transport"/>
    <property type="evidence" value="ECO:0007669"/>
    <property type="project" value="InterPro"/>
</dbReference>
<dbReference type="PANTHER" id="PTHR43495:SF5">
    <property type="entry name" value="GAMMA-AMINOBUTYRIC ACID PERMEASE"/>
    <property type="match status" value="1"/>
</dbReference>
<evidence type="ECO:0000259" key="9">
    <source>
        <dbReference type="Pfam" id="PF00324"/>
    </source>
</evidence>
<evidence type="ECO:0000256" key="6">
    <source>
        <dbReference type="ARBA" id="ARBA00022989"/>
    </source>
</evidence>
<reference evidence="10 11" key="1">
    <citation type="submission" date="2019-06" db="EMBL/GenBank/DDBJ databases">
        <title>Sequencing the genomes of 1000 actinobacteria strains.</title>
        <authorList>
            <person name="Klenk H.-P."/>
        </authorList>
    </citation>
    <scope>NUCLEOTIDE SEQUENCE [LARGE SCALE GENOMIC DNA]</scope>
    <source>
        <strain evidence="10 11">DSM 20169</strain>
    </source>
</reference>
<comment type="similarity">
    <text evidence="2">Belongs to the amino acid-polyamine-organocation (APC) superfamily. Amino acid transporter (AAT) (TC 2.A.3.1) family.</text>
</comment>
<dbReference type="OrthoDB" id="5297508at2"/>
<keyword evidence="11" id="KW-1185">Reference proteome</keyword>
<dbReference type="Pfam" id="PF00324">
    <property type="entry name" value="AA_permease"/>
    <property type="match status" value="1"/>
</dbReference>
<keyword evidence="5" id="KW-0029">Amino-acid transport</keyword>
<dbReference type="EMBL" id="VFOX01000001">
    <property type="protein sequence ID" value="TQL85261.1"/>
    <property type="molecule type" value="Genomic_DNA"/>
</dbReference>
<feature type="transmembrane region" description="Helical" evidence="8">
    <location>
        <begin position="408"/>
        <end position="426"/>
    </location>
</feature>
<evidence type="ECO:0000256" key="8">
    <source>
        <dbReference type="SAM" id="Phobius"/>
    </source>
</evidence>
<evidence type="ECO:0000256" key="1">
    <source>
        <dbReference type="ARBA" id="ARBA00004141"/>
    </source>
</evidence>
<keyword evidence="6 8" id="KW-1133">Transmembrane helix</keyword>
<feature type="transmembrane region" description="Helical" evidence="8">
    <location>
        <begin position="245"/>
        <end position="266"/>
    </location>
</feature>
<organism evidence="10 11">
    <name type="scientific">Microbacterium saperdae</name>
    <dbReference type="NCBI Taxonomy" id="69368"/>
    <lineage>
        <taxon>Bacteria</taxon>
        <taxon>Bacillati</taxon>
        <taxon>Actinomycetota</taxon>
        <taxon>Actinomycetes</taxon>
        <taxon>Micrococcales</taxon>
        <taxon>Microbacteriaceae</taxon>
        <taxon>Microbacterium</taxon>
    </lineage>
</organism>
<evidence type="ECO:0000256" key="2">
    <source>
        <dbReference type="ARBA" id="ARBA00008583"/>
    </source>
</evidence>
<dbReference type="InterPro" id="IPR004841">
    <property type="entry name" value="AA-permease/SLC12A_dom"/>
</dbReference>
<comment type="caution">
    <text evidence="10">The sequence shown here is derived from an EMBL/GenBank/DDBJ whole genome shotgun (WGS) entry which is preliminary data.</text>
</comment>
<feature type="transmembrane region" description="Helical" evidence="8">
    <location>
        <begin position="130"/>
        <end position="150"/>
    </location>
</feature>
<keyword evidence="3" id="KW-0813">Transport</keyword>
<feature type="transmembrane region" description="Helical" evidence="8">
    <location>
        <begin position="432"/>
        <end position="451"/>
    </location>
</feature>
<feature type="transmembrane region" description="Helical" evidence="8">
    <location>
        <begin position="50"/>
        <end position="70"/>
    </location>
</feature>
<evidence type="ECO:0000313" key="11">
    <source>
        <dbReference type="Proteomes" id="UP000317209"/>
    </source>
</evidence>
<evidence type="ECO:0000256" key="4">
    <source>
        <dbReference type="ARBA" id="ARBA00022692"/>
    </source>
</evidence>
<keyword evidence="7 8" id="KW-0472">Membrane</keyword>
<feature type="domain" description="Amino acid permease/ SLC12A" evidence="9">
    <location>
        <begin position="23"/>
        <end position="431"/>
    </location>
</feature>
<accession>A0A543BKC2</accession>
<dbReference type="RefSeq" id="WP_141871228.1">
    <property type="nucleotide sequence ID" value="NZ_VFOX01000001.1"/>
</dbReference>
<dbReference type="InterPro" id="IPR004840">
    <property type="entry name" value="Amino_acid_permease_CS"/>
</dbReference>
<dbReference type="Proteomes" id="UP000317209">
    <property type="component" value="Unassembled WGS sequence"/>
</dbReference>
<feature type="transmembrane region" description="Helical" evidence="8">
    <location>
        <begin position="23"/>
        <end position="44"/>
    </location>
</feature>
<protein>
    <submittedName>
        <fullName evidence="10">Amino acid/polyamine/organocation transporter (APC superfamily)</fullName>
    </submittedName>
</protein>
<feature type="transmembrane region" description="Helical" evidence="8">
    <location>
        <begin position="157"/>
        <end position="183"/>
    </location>
</feature>
<feature type="transmembrane region" description="Helical" evidence="8">
    <location>
        <begin position="203"/>
        <end position="225"/>
    </location>
</feature>
<feature type="transmembrane region" description="Helical" evidence="8">
    <location>
        <begin position="100"/>
        <end position="124"/>
    </location>
</feature>
<comment type="subcellular location">
    <subcellularLocation>
        <location evidence="1">Membrane</location>
        <topology evidence="1">Multi-pass membrane protein</topology>
    </subcellularLocation>
</comment>
<keyword evidence="4 8" id="KW-0812">Transmembrane</keyword>
<name>A0A543BKC2_9MICO</name>
<dbReference type="AlphaFoldDB" id="A0A543BKC2"/>
<evidence type="ECO:0000256" key="7">
    <source>
        <dbReference type="ARBA" id="ARBA00023136"/>
    </source>
</evidence>
<evidence type="ECO:0000313" key="10">
    <source>
        <dbReference type="EMBL" id="TQL85261.1"/>
    </source>
</evidence>
<feature type="transmembrane region" description="Helical" evidence="8">
    <location>
        <begin position="365"/>
        <end position="388"/>
    </location>
</feature>
<proteinExistence type="inferred from homology"/>
<dbReference type="GO" id="GO:0006865">
    <property type="term" value="P:amino acid transport"/>
    <property type="evidence" value="ECO:0007669"/>
    <property type="project" value="UniProtKB-KW"/>
</dbReference>